<evidence type="ECO:0000313" key="2">
    <source>
        <dbReference type="Proteomes" id="UP000499080"/>
    </source>
</evidence>
<dbReference type="InterPro" id="IPR036397">
    <property type="entry name" value="RNaseH_sf"/>
</dbReference>
<dbReference type="AlphaFoldDB" id="A0A4Y2G2W9"/>
<gene>
    <name evidence="1" type="ORF">AVEN_184654_1</name>
</gene>
<keyword evidence="2" id="KW-1185">Reference proteome</keyword>
<name>A0A4Y2G2W9_ARAVE</name>
<reference evidence="1 2" key="1">
    <citation type="journal article" date="2019" name="Sci. Rep.">
        <title>Orb-weaving spider Araneus ventricosus genome elucidates the spidroin gene catalogue.</title>
        <authorList>
            <person name="Kono N."/>
            <person name="Nakamura H."/>
            <person name="Ohtoshi R."/>
            <person name="Moran D.A.P."/>
            <person name="Shinohara A."/>
            <person name="Yoshida Y."/>
            <person name="Fujiwara M."/>
            <person name="Mori M."/>
            <person name="Tomita M."/>
            <person name="Arakawa K."/>
        </authorList>
    </citation>
    <scope>NUCLEOTIDE SEQUENCE [LARGE SCALE GENOMIC DNA]</scope>
</reference>
<dbReference type="GO" id="GO:0003676">
    <property type="term" value="F:nucleic acid binding"/>
    <property type="evidence" value="ECO:0007669"/>
    <property type="project" value="InterPro"/>
</dbReference>
<sequence>MYHITRAIQHRIRAGIADNARHHASLAHNSCYSSFTGRCLTTRYSPDLAPSDYHLSQQLINFLCGQHFSSVDTPVYGDGFLRHRLQKLVSRY</sequence>
<dbReference type="Gene3D" id="3.30.420.10">
    <property type="entry name" value="Ribonuclease H-like superfamily/Ribonuclease H"/>
    <property type="match status" value="1"/>
</dbReference>
<organism evidence="1 2">
    <name type="scientific">Araneus ventricosus</name>
    <name type="common">Orbweaver spider</name>
    <name type="synonym">Epeira ventricosa</name>
    <dbReference type="NCBI Taxonomy" id="182803"/>
    <lineage>
        <taxon>Eukaryota</taxon>
        <taxon>Metazoa</taxon>
        <taxon>Ecdysozoa</taxon>
        <taxon>Arthropoda</taxon>
        <taxon>Chelicerata</taxon>
        <taxon>Arachnida</taxon>
        <taxon>Araneae</taxon>
        <taxon>Araneomorphae</taxon>
        <taxon>Entelegynae</taxon>
        <taxon>Araneoidea</taxon>
        <taxon>Araneidae</taxon>
        <taxon>Araneus</taxon>
    </lineage>
</organism>
<protein>
    <submittedName>
        <fullName evidence="1">Uncharacterized protein</fullName>
    </submittedName>
</protein>
<dbReference type="EMBL" id="BGPR01001200">
    <property type="protein sequence ID" value="GBM47953.1"/>
    <property type="molecule type" value="Genomic_DNA"/>
</dbReference>
<comment type="caution">
    <text evidence="1">The sequence shown here is derived from an EMBL/GenBank/DDBJ whole genome shotgun (WGS) entry which is preliminary data.</text>
</comment>
<proteinExistence type="predicted"/>
<dbReference type="Proteomes" id="UP000499080">
    <property type="component" value="Unassembled WGS sequence"/>
</dbReference>
<evidence type="ECO:0000313" key="1">
    <source>
        <dbReference type="EMBL" id="GBM47953.1"/>
    </source>
</evidence>
<accession>A0A4Y2G2W9</accession>